<name>A0A1B7MMC8_9AGAM</name>
<protein>
    <submittedName>
        <fullName evidence="1">Uncharacterized protein</fullName>
    </submittedName>
</protein>
<dbReference type="EMBL" id="KV448713">
    <property type="protein sequence ID" value="OAX33756.1"/>
    <property type="molecule type" value="Genomic_DNA"/>
</dbReference>
<evidence type="ECO:0000313" key="1">
    <source>
        <dbReference type="EMBL" id="OAX33756.1"/>
    </source>
</evidence>
<organism evidence="1 2">
    <name type="scientific">Rhizopogon vinicolor AM-OR11-026</name>
    <dbReference type="NCBI Taxonomy" id="1314800"/>
    <lineage>
        <taxon>Eukaryota</taxon>
        <taxon>Fungi</taxon>
        <taxon>Dikarya</taxon>
        <taxon>Basidiomycota</taxon>
        <taxon>Agaricomycotina</taxon>
        <taxon>Agaricomycetes</taxon>
        <taxon>Agaricomycetidae</taxon>
        <taxon>Boletales</taxon>
        <taxon>Suillineae</taxon>
        <taxon>Rhizopogonaceae</taxon>
        <taxon>Rhizopogon</taxon>
    </lineage>
</organism>
<dbReference type="AlphaFoldDB" id="A0A1B7MMC8"/>
<keyword evidence="2" id="KW-1185">Reference proteome</keyword>
<dbReference type="Proteomes" id="UP000092154">
    <property type="component" value="Unassembled WGS sequence"/>
</dbReference>
<reference evidence="1 2" key="1">
    <citation type="submission" date="2016-06" db="EMBL/GenBank/DDBJ databases">
        <title>Comparative genomics of the ectomycorrhizal sister species Rhizopogon vinicolor and Rhizopogon vesiculosus (Basidiomycota: Boletales) reveals a divergence of the mating type B locus.</title>
        <authorList>
            <consortium name="DOE Joint Genome Institute"/>
            <person name="Mujic A.B."/>
            <person name="Kuo A."/>
            <person name="Tritt A."/>
            <person name="Lipzen A."/>
            <person name="Chen C."/>
            <person name="Johnson J."/>
            <person name="Sharma A."/>
            <person name="Barry K."/>
            <person name="Grigoriev I.V."/>
            <person name="Spatafora J.W."/>
        </authorList>
    </citation>
    <scope>NUCLEOTIDE SEQUENCE [LARGE SCALE GENOMIC DNA]</scope>
    <source>
        <strain evidence="1 2">AM-OR11-026</strain>
    </source>
</reference>
<gene>
    <name evidence="1" type="ORF">K503DRAFT_804127</name>
</gene>
<dbReference type="OrthoDB" id="2682285at2759"/>
<accession>A0A1B7MMC8</accession>
<evidence type="ECO:0000313" key="2">
    <source>
        <dbReference type="Proteomes" id="UP000092154"/>
    </source>
</evidence>
<dbReference type="InParanoid" id="A0A1B7MMC8"/>
<proteinExistence type="predicted"/>
<sequence length="194" mass="21498">MSSSQLGIVEQGIGSTNDEHFYLEHAPVDQGSTRSTLQSFLGFLDRHYHHDGVNGVYKEIIRNCIAGMLASCQPEASRYGDELHSIALNELNAVHLSSTTLSLSHTLAFQQPQCQLLDQDYEPLPEASATTLREADRQLSPDLLLSHTSNPVNGRDPFWLFSQSLPTTASPRSARRPGESEVYMAGMFEDYQEG</sequence>